<feature type="chain" id="PRO_5023023298" description="DUF3558 domain-containing protein" evidence="2">
    <location>
        <begin position="27"/>
        <end position="207"/>
    </location>
</feature>
<evidence type="ECO:0000256" key="2">
    <source>
        <dbReference type="SAM" id="SignalP"/>
    </source>
</evidence>
<dbReference type="RefSeq" id="WP_147894266.1">
    <property type="nucleotide sequence ID" value="NZ_BAAANR010000001.1"/>
</dbReference>
<comment type="caution">
    <text evidence="3">The sequence shown here is derived from an EMBL/GenBank/DDBJ whole genome shotgun (WGS) entry which is preliminary data.</text>
</comment>
<feature type="region of interest" description="Disordered" evidence="1">
    <location>
        <begin position="28"/>
        <end position="57"/>
    </location>
</feature>
<evidence type="ECO:0000313" key="3">
    <source>
        <dbReference type="EMBL" id="TXK13621.1"/>
    </source>
</evidence>
<reference evidence="3 4" key="1">
    <citation type="submission" date="2019-08" db="EMBL/GenBank/DDBJ databases">
        <authorList>
            <person name="Dong K."/>
        </authorList>
    </citation>
    <scope>NUCLEOTIDE SEQUENCE [LARGE SCALE GENOMIC DNA]</scope>
    <source>
        <strain evidence="3 4">JCM14558</strain>
    </source>
</reference>
<dbReference type="PROSITE" id="PS51257">
    <property type="entry name" value="PROKAR_LIPOPROTEIN"/>
    <property type="match status" value="1"/>
</dbReference>
<dbReference type="AlphaFoldDB" id="A0A5C8I5V6"/>
<name>A0A5C8I5V6_9MICO</name>
<keyword evidence="2" id="KW-0732">Signal</keyword>
<dbReference type="OrthoDB" id="5108077at2"/>
<organism evidence="3 4">
    <name type="scientific">Microbacterium hatanonis</name>
    <dbReference type="NCBI Taxonomy" id="404366"/>
    <lineage>
        <taxon>Bacteria</taxon>
        <taxon>Bacillati</taxon>
        <taxon>Actinomycetota</taxon>
        <taxon>Actinomycetes</taxon>
        <taxon>Micrococcales</taxon>
        <taxon>Microbacteriaceae</taxon>
        <taxon>Microbacterium</taxon>
    </lineage>
</organism>
<feature type="compositionally biased region" description="Low complexity" evidence="1">
    <location>
        <begin position="28"/>
        <end position="55"/>
    </location>
</feature>
<keyword evidence="4" id="KW-1185">Reference proteome</keyword>
<evidence type="ECO:0008006" key="5">
    <source>
        <dbReference type="Google" id="ProtNLM"/>
    </source>
</evidence>
<evidence type="ECO:0000313" key="4">
    <source>
        <dbReference type="Proteomes" id="UP000321034"/>
    </source>
</evidence>
<feature type="signal peptide" evidence="2">
    <location>
        <begin position="1"/>
        <end position="26"/>
    </location>
</feature>
<evidence type="ECO:0000256" key="1">
    <source>
        <dbReference type="SAM" id="MobiDB-lite"/>
    </source>
</evidence>
<accession>A0A5C8I5V6</accession>
<sequence>MFRSRSTIGVTTLLLAVVLSGCVAESATTPSEAPTSATPTSSAAADPSPTPEASETTAGIALPDDCAQIYSPAMLSSLEQEGLPLNDPAVTMLATQNAALLGDLETLPTLRCSWGAPGSVGITTNVTVVDAAQAAAIETELAEGGFGCGDQGGGTVCSIEQRGVSLDDVPYVRGETHALRGNVWVATSWLNHPLDGYVEDILATLGA</sequence>
<protein>
    <recommendedName>
        <fullName evidence="5">DUF3558 domain-containing protein</fullName>
    </recommendedName>
</protein>
<gene>
    <name evidence="3" type="ORF">FVP77_09655</name>
</gene>
<dbReference type="Proteomes" id="UP000321034">
    <property type="component" value="Unassembled WGS sequence"/>
</dbReference>
<dbReference type="EMBL" id="VRSV01000001">
    <property type="protein sequence ID" value="TXK13621.1"/>
    <property type="molecule type" value="Genomic_DNA"/>
</dbReference>
<proteinExistence type="predicted"/>